<evidence type="ECO:0000313" key="2">
    <source>
        <dbReference type="EMBL" id="MCI97198.1"/>
    </source>
</evidence>
<evidence type="ECO:0000256" key="1">
    <source>
        <dbReference type="SAM" id="MobiDB-lite"/>
    </source>
</evidence>
<reference evidence="2 3" key="1">
    <citation type="journal article" date="2018" name="Front. Plant Sci.">
        <title>Red Clover (Trifolium pratense) and Zigzag Clover (T. medium) - A Picture of Genomic Similarities and Differences.</title>
        <authorList>
            <person name="Dluhosova J."/>
            <person name="Istvanek J."/>
            <person name="Nedelnik J."/>
            <person name="Repkova J."/>
        </authorList>
    </citation>
    <scope>NUCLEOTIDE SEQUENCE [LARGE SCALE GENOMIC DNA]</scope>
    <source>
        <strain evidence="3">cv. 10/8</strain>
        <tissue evidence="2">Leaf</tissue>
    </source>
</reference>
<dbReference type="AlphaFoldDB" id="A0A392W938"/>
<dbReference type="Proteomes" id="UP000265520">
    <property type="component" value="Unassembled WGS sequence"/>
</dbReference>
<accession>A0A392W938</accession>
<proteinExistence type="predicted"/>
<keyword evidence="3" id="KW-1185">Reference proteome</keyword>
<protein>
    <submittedName>
        <fullName evidence="2">Uncharacterized protein</fullName>
    </submittedName>
</protein>
<organism evidence="2 3">
    <name type="scientific">Trifolium medium</name>
    <dbReference type="NCBI Taxonomy" id="97028"/>
    <lineage>
        <taxon>Eukaryota</taxon>
        <taxon>Viridiplantae</taxon>
        <taxon>Streptophyta</taxon>
        <taxon>Embryophyta</taxon>
        <taxon>Tracheophyta</taxon>
        <taxon>Spermatophyta</taxon>
        <taxon>Magnoliopsida</taxon>
        <taxon>eudicotyledons</taxon>
        <taxon>Gunneridae</taxon>
        <taxon>Pentapetalae</taxon>
        <taxon>rosids</taxon>
        <taxon>fabids</taxon>
        <taxon>Fabales</taxon>
        <taxon>Fabaceae</taxon>
        <taxon>Papilionoideae</taxon>
        <taxon>50 kb inversion clade</taxon>
        <taxon>NPAAA clade</taxon>
        <taxon>Hologalegina</taxon>
        <taxon>IRL clade</taxon>
        <taxon>Trifolieae</taxon>
        <taxon>Trifolium</taxon>
    </lineage>
</organism>
<dbReference type="EMBL" id="LXQA011435658">
    <property type="protein sequence ID" value="MCI97198.1"/>
    <property type="molecule type" value="Genomic_DNA"/>
</dbReference>
<feature type="region of interest" description="Disordered" evidence="1">
    <location>
        <begin position="1"/>
        <end position="27"/>
    </location>
</feature>
<name>A0A392W938_9FABA</name>
<feature type="non-terminal residue" evidence="2">
    <location>
        <position position="27"/>
    </location>
</feature>
<comment type="caution">
    <text evidence="2">The sequence shown here is derived from an EMBL/GenBank/DDBJ whole genome shotgun (WGS) entry which is preliminary data.</text>
</comment>
<evidence type="ECO:0000313" key="3">
    <source>
        <dbReference type="Proteomes" id="UP000265520"/>
    </source>
</evidence>
<sequence length="27" mass="2811">MTEGEKMREVQMFSVGGGTASPEIAPA</sequence>